<dbReference type="NCBIfam" id="TIGR03287">
    <property type="entry name" value="methan_mark_16"/>
    <property type="match status" value="1"/>
</dbReference>
<dbReference type="SUPFAM" id="SSF54862">
    <property type="entry name" value="4Fe-4S ferredoxins"/>
    <property type="match status" value="1"/>
</dbReference>
<evidence type="ECO:0000259" key="1">
    <source>
        <dbReference type="Pfam" id="PF01837"/>
    </source>
</evidence>
<reference evidence="2" key="1">
    <citation type="journal article" date="2020" name="bioRxiv">
        <title>A rank-normalized archaeal taxonomy based on genome phylogeny resolves widespread incomplete and uneven classifications.</title>
        <authorList>
            <person name="Rinke C."/>
            <person name="Chuvochina M."/>
            <person name="Mussig A.J."/>
            <person name="Chaumeil P.-A."/>
            <person name="Waite D.W."/>
            <person name="Whitman W.B."/>
            <person name="Parks D.H."/>
            <person name="Hugenholtz P."/>
        </authorList>
    </citation>
    <scope>NUCLEOTIDE SEQUENCE</scope>
    <source>
        <strain evidence="2">UBA12518</strain>
    </source>
</reference>
<sequence length="410" mass="44293">MESSVAEIREKIERHDALVVGAHEFKQMVRDGERLDEVDVITCATKAVMSGTMLVLSLKVAERNAFLRARSVRIGGIPAHAGPCPNERLGYVDCTLHATDHSDGYGGGHLIRDLLEGRRVDVEVETHGGTTVRTTTTLDELGHARMVGTRCAFMNYLAIVNPSKSPVRSIFSISPLQGGMAEATVAGCGELNPIQNDPELEHIGVGTRVLYNGGEGFVMGLGTRSYLHRPNLSIVGDLKHMQARWTGGFRTSLSPEVVCTVAVPIPITDRRTLQRASVLDEHIPLMVASVLGRHILAETSYADVWQGTDLDIHVGGADMTEYAAAARACPTGALSDEGVIDETRCMHCGHCTTTSGALGAHLGHLRLGRMIPIVARLSDRLGAIAACEELKRRILDGSFELTEPVQRLKK</sequence>
<name>A0A832VWW9_9EURY</name>
<organism evidence="2 3">
    <name type="scientific">Methermicoccus shengliensis</name>
    <dbReference type="NCBI Taxonomy" id="660064"/>
    <lineage>
        <taxon>Archaea</taxon>
        <taxon>Methanobacteriati</taxon>
        <taxon>Methanobacteriota</taxon>
        <taxon>Stenosarchaea group</taxon>
        <taxon>Methanomicrobia</taxon>
        <taxon>Methanosarcinales</taxon>
        <taxon>Methermicoccaceae</taxon>
        <taxon>Methermicoccus</taxon>
    </lineage>
</organism>
<accession>A0A832VWW9</accession>
<dbReference type="InterPro" id="IPR017677">
    <property type="entry name" value="Methan_mark_16"/>
</dbReference>
<comment type="caution">
    <text evidence="2">The sequence shown here is derived from an EMBL/GenBank/DDBJ whole genome shotgun (WGS) entry which is preliminary data.</text>
</comment>
<evidence type="ECO:0000313" key="3">
    <source>
        <dbReference type="Proteomes" id="UP000600363"/>
    </source>
</evidence>
<dbReference type="Pfam" id="PF01837">
    <property type="entry name" value="HcyBio"/>
    <property type="match status" value="1"/>
</dbReference>
<protein>
    <submittedName>
        <fullName evidence="2">Methanogenesis marker 16 metalloprotein</fullName>
    </submittedName>
</protein>
<dbReference type="EMBL" id="DUIH01000005">
    <property type="protein sequence ID" value="HIH69243.1"/>
    <property type="molecule type" value="Genomic_DNA"/>
</dbReference>
<gene>
    <name evidence="2" type="ORF">HA299_01275</name>
</gene>
<dbReference type="RefSeq" id="WP_042687105.1">
    <property type="nucleotide sequence ID" value="NZ_DUIH01000005.1"/>
</dbReference>
<proteinExistence type="predicted"/>
<feature type="domain" description="Homocysteine biosynthesis enzyme sulfur-incorporation" evidence="1">
    <location>
        <begin position="17"/>
        <end position="401"/>
    </location>
</feature>
<dbReference type="Gene3D" id="3.30.70.20">
    <property type="match status" value="1"/>
</dbReference>
<dbReference type="Proteomes" id="UP000600363">
    <property type="component" value="Unassembled WGS sequence"/>
</dbReference>
<dbReference type="AlphaFoldDB" id="A0A832VWW9"/>
<dbReference type="InterPro" id="IPR002708">
    <property type="entry name" value="HcyBio"/>
</dbReference>
<evidence type="ECO:0000313" key="2">
    <source>
        <dbReference type="EMBL" id="HIH69243.1"/>
    </source>
</evidence>